<keyword evidence="4" id="KW-0456">Lyase</keyword>
<dbReference type="Pfam" id="PF02776">
    <property type="entry name" value="TPP_enzyme_N"/>
    <property type="match status" value="1"/>
</dbReference>
<evidence type="ECO:0000256" key="2">
    <source>
        <dbReference type="ARBA" id="ARBA00022723"/>
    </source>
</evidence>
<dbReference type="Proteomes" id="UP000020681">
    <property type="component" value="Unassembled WGS sequence"/>
</dbReference>
<evidence type="ECO:0000313" key="6">
    <source>
        <dbReference type="EMBL" id="EUA85629.1"/>
    </source>
</evidence>
<dbReference type="InterPro" id="IPR029061">
    <property type="entry name" value="THDP-binding"/>
</dbReference>
<keyword evidence="3" id="KW-0460">Magnesium</keyword>
<evidence type="ECO:0000256" key="1">
    <source>
        <dbReference type="ARBA" id="ARBA00001964"/>
    </source>
</evidence>
<keyword evidence="7" id="KW-1185">Reference proteome</keyword>
<evidence type="ECO:0000313" key="7">
    <source>
        <dbReference type="Proteomes" id="UP000020681"/>
    </source>
</evidence>
<keyword evidence="2" id="KW-0479">Metal-binding</keyword>
<gene>
    <name evidence="6" type="ORF">I551_7826</name>
</gene>
<reference evidence="6 7" key="1">
    <citation type="submission" date="2014-01" db="EMBL/GenBank/DDBJ databases">
        <authorList>
            <person name="Dobos K."/>
            <person name="Lenaerts A."/>
            <person name="Ordway D."/>
            <person name="DeGroote M.A."/>
            <person name="Parker T."/>
            <person name="Sizemore C."/>
            <person name="Tallon L.J."/>
            <person name="Sadzewicz L.K."/>
            <person name="Sengamalay N."/>
            <person name="Fraser C.M."/>
            <person name="Hine E."/>
            <person name="Shefchek K.A."/>
            <person name="Das S.P."/>
            <person name="Tettelin H."/>
        </authorList>
    </citation>
    <scope>NUCLEOTIDE SEQUENCE [LARGE SCALE GENOMIC DNA]</scope>
    <source>
        <strain evidence="6 7">Harvey</strain>
    </source>
</reference>
<evidence type="ECO:0000256" key="3">
    <source>
        <dbReference type="ARBA" id="ARBA00022842"/>
    </source>
</evidence>
<dbReference type="InterPro" id="IPR045025">
    <property type="entry name" value="HACL1-like"/>
</dbReference>
<organism evidence="6 7">
    <name type="scientific">Mycobacterium ulcerans str. Harvey</name>
    <dbReference type="NCBI Taxonomy" id="1299332"/>
    <lineage>
        <taxon>Bacteria</taxon>
        <taxon>Bacillati</taxon>
        <taxon>Actinomycetota</taxon>
        <taxon>Actinomycetes</taxon>
        <taxon>Mycobacteriales</taxon>
        <taxon>Mycobacteriaceae</taxon>
        <taxon>Mycobacterium</taxon>
        <taxon>Mycobacterium ulcerans group</taxon>
    </lineage>
</organism>
<name>A0ABP3A452_MYCUL</name>
<proteinExistence type="predicted"/>
<protein>
    <submittedName>
        <fullName evidence="6">Thiamine pyrophosphate enzyme, N-terminal TPP binding domain protein</fullName>
    </submittedName>
</protein>
<sequence length="191" mass="19909">MADALKANDVATIYGIVGIPITDLARTVQARGIRYIGFRHEASAANAAAAAGFLTAWPGVCLTTSGPGFLNALPALANATANCFPMIQISGSSQRAIMDLARGDYQEIDQLNAARPFAKAAYRINRVEDVGLGIARALRTAISGRPGGVYLDVPGEVLGQAMDATAAAATVWRLVDPARGNCPHPRPSIAH</sequence>
<dbReference type="CDD" id="cd07035">
    <property type="entry name" value="TPP_PYR_POX_like"/>
    <property type="match status" value="1"/>
</dbReference>
<dbReference type="EMBL" id="JAOL01000189">
    <property type="protein sequence ID" value="EUA85629.1"/>
    <property type="molecule type" value="Genomic_DNA"/>
</dbReference>
<feature type="domain" description="Thiamine pyrophosphate enzyme N-terminal TPP-binding" evidence="5">
    <location>
        <begin position="1"/>
        <end position="111"/>
    </location>
</feature>
<dbReference type="PANTHER" id="PTHR43710">
    <property type="entry name" value="2-HYDROXYACYL-COA LYASE"/>
    <property type="match status" value="1"/>
</dbReference>
<comment type="cofactor">
    <cofactor evidence="1">
        <name>thiamine diphosphate</name>
        <dbReference type="ChEBI" id="CHEBI:58937"/>
    </cofactor>
</comment>
<dbReference type="InterPro" id="IPR012001">
    <property type="entry name" value="Thiamin_PyroP_enz_TPP-bd_dom"/>
</dbReference>
<dbReference type="Gene3D" id="3.40.50.970">
    <property type="match status" value="1"/>
</dbReference>
<evidence type="ECO:0000259" key="5">
    <source>
        <dbReference type="Pfam" id="PF02776"/>
    </source>
</evidence>
<comment type="caution">
    <text evidence="6">The sequence shown here is derived from an EMBL/GenBank/DDBJ whole genome shotgun (WGS) entry which is preliminary data.</text>
</comment>
<accession>A0ABP3A452</accession>
<dbReference type="SUPFAM" id="SSF52518">
    <property type="entry name" value="Thiamin diphosphate-binding fold (THDP-binding)"/>
    <property type="match status" value="1"/>
</dbReference>
<dbReference type="PANTHER" id="PTHR43710:SF2">
    <property type="entry name" value="2-HYDROXYACYL-COA LYASE 1"/>
    <property type="match status" value="1"/>
</dbReference>
<evidence type="ECO:0000256" key="4">
    <source>
        <dbReference type="ARBA" id="ARBA00023239"/>
    </source>
</evidence>